<sequence length="169" mass="19861">MSLPWERASRLEKKLNKQYSPRYVISQYYLIYRDWLYEILARRYLDIPDLCLRVNYAILHALYCQSPLMVGPHHRKLRQAIQKVCGQGYIPISQLEPYLDLVPQDVLQAFAQTVFKGPAAFEARQVYKITEAQVRQAQFTLPPPGYDVLSRKWNQPNDLYIHGVHVKLV</sequence>
<evidence type="ECO:0000313" key="1">
    <source>
        <dbReference type="EMBL" id="QHS93527.1"/>
    </source>
</evidence>
<dbReference type="EMBL" id="MN739207">
    <property type="protein sequence ID" value="QHS93527.1"/>
    <property type="molecule type" value="Genomic_DNA"/>
</dbReference>
<proteinExistence type="predicted"/>
<accession>A0A6C0BMA7</accession>
<protein>
    <submittedName>
        <fullName evidence="1">Uncharacterized protein</fullName>
    </submittedName>
</protein>
<dbReference type="AlphaFoldDB" id="A0A6C0BMA7"/>
<name>A0A6C0BMA7_9ZZZZ</name>
<reference evidence="1" key="1">
    <citation type="journal article" date="2020" name="Nature">
        <title>Giant virus diversity and host interactions through global metagenomics.</title>
        <authorList>
            <person name="Schulz F."/>
            <person name="Roux S."/>
            <person name="Paez-Espino D."/>
            <person name="Jungbluth S."/>
            <person name="Walsh D.A."/>
            <person name="Denef V.J."/>
            <person name="McMahon K.D."/>
            <person name="Konstantinidis K.T."/>
            <person name="Eloe-Fadrosh E.A."/>
            <person name="Kyrpides N.C."/>
            <person name="Woyke T."/>
        </authorList>
    </citation>
    <scope>NUCLEOTIDE SEQUENCE</scope>
    <source>
        <strain evidence="1">GVMAG-M-3300018080-19</strain>
    </source>
</reference>
<organism evidence="1">
    <name type="scientific">viral metagenome</name>
    <dbReference type="NCBI Taxonomy" id="1070528"/>
    <lineage>
        <taxon>unclassified sequences</taxon>
        <taxon>metagenomes</taxon>
        <taxon>organismal metagenomes</taxon>
    </lineage>
</organism>